<dbReference type="Pfam" id="PF00059">
    <property type="entry name" value="Lectin_C"/>
    <property type="match status" value="1"/>
</dbReference>
<dbReference type="InterPro" id="IPR016187">
    <property type="entry name" value="CTDL_fold"/>
</dbReference>
<dbReference type="Gene3D" id="3.10.100.10">
    <property type="entry name" value="Mannose-Binding Protein A, subunit A"/>
    <property type="match status" value="1"/>
</dbReference>
<dbReference type="PROSITE" id="PS50041">
    <property type="entry name" value="C_TYPE_LECTIN_2"/>
    <property type="match status" value="1"/>
</dbReference>
<dbReference type="InterPro" id="IPR001304">
    <property type="entry name" value="C-type_lectin-like"/>
</dbReference>
<accession>A0ABV0NJL7</accession>
<name>A0ABV0NJL7_9TELE</name>
<sequence length="119" mass="13613">VVLVKENKSWEEALEHCRGLSSLTNTNVRYDFLSLQPQDELDFIMNKVMRAESVEVWIGLRFLAGDWLWVNGADMLHADLLLCPTRGRHCGVLSKTSAGSMEARDCSERKNFLCYSYKP</sequence>
<dbReference type="Proteomes" id="UP001476798">
    <property type="component" value="Unassembled WGS sequence"/>
</dbReference>
<protein>
    <recommendedName>
        <fullName evidence="1">C-type lectin domain-containing protein</fullName>
    </recommendedName>
</protein>
<comment type="caution">
    <text evidence="2">The sequence shown here is derived from an EMBL/GenBank/DDBJ whole genome shotgun (WGS) entry which is preliminary data.</text>
</comment>
<keyword evidence="3" id="KW-1185">Reference proteome</keyword>
<dbReference type="PANTHER" id="PTHR45784:SF8">
    <property type="entry name" value="C-TYPE MANNOSE RECEPTOR 2-RELATED"/>
    <property type="match status" value="1"/>
</dbReference>
<evidence type="ECO:0000313" key="3">
    <source>
        <dbReference type="Proteomes" id="UP001476798"/>
    </source>
</evidence>
<dbReference type="CDD" id="cd00037">
    <property type="entry name" value="CLECT"/>
    <property type="match status" value="1"/>
</dbReference>
<reference evidence="2 3" key="1">
    <citation type="submission" date="2021-06" db="EMBL/GenBank/DDBJ databases">
        <authorList>
            <person name="Palmer J.M."/>
        </authorList>
    </citation>
    <scope>NUCLEOTIDE SEQUENCE [LARGE SCALE GENOMIC DNA]</scope>
    <source>
        <strain evidence="2 3">GA_2019</strain>
        <tissue evidence="2">Muscle</tissue>
    </source>
</reference>
<feature type="domain" description="C-type lectin" evidence="1">
    <location>
        <begin position="1"/>
        <end position="115"/>
    </location>
</feature>
<dbReference type="SUPFAM" id="SSF56436">
    <property type="entry name" value="C-type lectin-like"/>
    <property type="match status" value="1"/>
</dbReference>
<dbReference type="EMBL" id="JAHRIO010040784">
    <property type="protein sequence ID" value="MEQ2171602.1"/>
    <property type="molecule type" value="Genomic_DNA"/>
</dbReference>
<proteinExistence type="predicted"/>
<evidence type="ECO:0000313" key="2">
    <source>
        <dbReference type="EMBL" id="MEQ2171602.1"/>
    </source>
</evidence>
<feature type="non-terminal residue" evidence="2">
    <location>
        <position position="1"/>
    </location>
</feature>
<organism evidence="2 3">
    <name type="scientific">Goodea atripinnis</name>
    <dbReference type="NCBI Taxonomy" id="208336"/>
    <lineage>
        <taxon>Eukaryota</taxon>
        <taxon>Metazoa</taxon>
        <taxon>Chordata</taxon>
        <taxon>Craniata</taxon>
        <taxon>Vertebrata</taxon>
        <taxon>Euteleostomi</taxon>
        <taxon>Actinopterygii</taxon>
        <taxon>Neopterygii</taxon>
        <taxon>Teleostei</taxon>
        <taxon>Neoteleostei</taxon>
        <taxon>Acanthomorphata</taxon>
        <taxon>Ovalentaria</taxon>
        <taxon>Atherinomorphae</taxon>
        <taxon>Cyprinodontiformes</taxon>
        <taxon>Goodeidae</taxon>
        <taxon>Goodea</taxon>
    </lineage>
</organism>
<gene>
    <name evidence="2" type="ORF">GOODEAATRI_012500</name>
</gene>
<evidence type="ECO:0000259" key="1">
    <source>
        <dbReference type="PROSITE" id="PS50041"/>
    </source>
</evidence>
<dbReference type="PANTHER" id="PTHR45784">
    <property type="entry name" value="C-TYPE LECTIN DOMAIN FAMILY 20 MEMBER A-RELATED"/>
    <property type="match status" value="1"/>
</dbReference>
<dbReference type="InterPro" id="IPR016186">
    <property type="entry name" value="C-type_lectin-like/link_sf"/>
</dbReference>